<dbReference type="InterPro" id="IPR011332">
    <property type="entry name" value="Ribosomal_zn-bd"/>
</dbReference>
<keyword evidence="4 6" id="KW-0689">Ribosomal protein</keyword>
<keyword evidence="3 6" id="KW-0862">Zinc</keyword>
<evidence type="ECO:0000256" key="1">
    <source>
        <dbReference type="ARBA" id="ARBA00010919"/>
    </source>
</evidence>
<dbReference type="EMBL" id="BAAADV010000007">
    <property type="protein sequence ID" value="GAA0680683.1"/>
    <property type="molecule type" value="Genomic_DNA"/>
</dbReference>
<dbReference type="Proteomes" id="UP001500420">
    <property type="component" value="Unassembled WGS sequence"/>
</dbReference>
<dbReference type="GO" id="GO:0005840">
    <property type="term" value="C:ribosome"/>
    <property type="evidence" value="ECO:0007669"/>
    <property type="project" value="UniProtKB-KW"/>
</dbReference>
<feature type="binding site" evidence="6">
    <location>
        <position position="13"/>
    </location>
    <ligand>
        <name>Zn(2+)</name>
        <dbReference type="ChEBI" id="CHEBI:29105"/>
    </ligand>
</feature>
<keyword evidence="6 7" id="KW-0479">Metal-binding</keyword>
<sequence>MAGNFFSVECPDCENEQVVFGKASSEVACAVCGHTLARPTGGKAVFEGEVLETVEAR</sequence>
<comment type="subunit">
    <text evidence="6">Part of the 30S ribosomal subunit.</text>
</comment>
<dbReference type="PROSITE" id="PS01168">
    <property type="entry name" value="RIBOSOMAL_S27E"/>
    <property type="match status" value="1"/>
</dbReference>
<comment type="cofactor">
    <cofactor evidence="6 7">
        <name>Zn(2+)</name>
        <dbReference type="ChEBI" id="CHEBI:29105"/>
    </cofactor>
    <text evidence="6 7">Binds 1 zinc ion per subunit.</text>
</comment>
<feature type="binding site" evidence="6">
    <location>
        <position position="29"/>
    </location>
    <ligand>
        <name>Zn(2+)</name>
        <dbReference type="ChEBI" id="CHEBI:29105"/>
    </ligand>
</feature>
<dbReference type="GO" id="GO:0008270">
    <property type="term" value="F:zinc ion binding"/>
    <property type="evidence" value="ECO:0007669"/>
    <property type="project" value="UniProtKB-UniRule"/>
</dbReference>
<dbReference type="InterPro" id="IPR023407">
    <property type="entry name" value="Ribosomal_eS27_Zn-bd_dom_sf"/>
</dbReference>
<feature type="zinc finger region" description="C4-type" evidence="6">
    <location>
        <begin position="10"/>
        <end position="32"/>
    </location>
</feature>
<evidence type="ECO:0000313" key="8">
    <source>
        <dbReference type="EMBL" id="GAA0680683.1"/>
    </source>
</evidence>
<evidence type="ECO:0000256" key="4">
    <source>
        <dbReference type="ARBA" id="ARBA00022980"/>
    </source>
</evidence>
<comment type="caution">
    <text evidence="8">The sequence shown here is derived from an EMBL/GenBank/DDBJ whole genome shotgun (WGS) entry which is preliminary data.</text>
</comment>
<feature type="binding site" evidence="6">
    <location>
        <position position="10"/>
    </location>
    <ligand>
        <name>Zn(2+)</name>
        <dbReference type="ChEBI" id="CHEBI:29105"/>
    </ligand>
</feature>
<feature type="binding site" evidence="6">
    <location>
        <position position="32"/>
    </location>
    <ligand>
        <name>Zn(2+)</name>
        <dbReference type="ChEBI" id="CHEBI:29105"/>
    </ligand>
</feature>
<dbReference type="RefSeq" id="WP_343775139.1">
    <property type="nucleotide sequence ID" value="NZ_BAAADV010000007.1"/>
</dbReference>
<reference evidence="8 9" key="1">
    <citation type="journal article" date="2019" name="Int. J. Syst. Evol. Microbiol.">
        <title>The Global Catalogue of Microorganisms (GCM) 10K type strain sequencing project: providing services to taxonomists for standard genome sequencing and annotation.</title>
        <authorList>
            <consortium name="The Broad Institute Genomics Platform"/>
            <consortium name="The Broad Institute Genome Sequencing Center for Infectious Disease"/>
            <person name="Wu L."/>
            <person name="Ma J."/>
        </authorList>
    </citation>
    <scope>NUCLEOTIDE SEQUENCE [LARGE SCALE GENOMIC DNA]</scope>
    <source>
        <strain evidence="8 9">JCM 16328</strain>
    </source>
</reference>
<gene>
    <name evidence="6" type="primary">rps27e</name>
    <name evidence="8" type="ORF">GCM10009020_31950</name>
</gene>
<evidence type="ECO:0000256" key="5">
    <source>
        <dbReference type="ARBA" id="ARBA00023274"/>
    </source>
</evidence>
<dbReference type="GO" id="GO:0006412">
    <property type="term" value="P:translation"/>
    <property type="evidence" value="ECO:0007669"/>
    <property type="project" value="UniProtKB-UniRule"/>
</dbReference>
<dbReference type="GO" id="GO:0003735">
    <property type="term" value="F:structural constituent of ribosome"/>
    <property type="evidence" value="ECO:0007669"/>
    <property type="project" value="InterPro"/>
</dbReference>
<keyword evidence="9" id="KW-1185">Reference proteome</keyword>
<dbReference type="Gene3D" id="2.20.25.100">
    <property type="entry name" value="Zn-binding ribosomal proteins"/>
    <property type="match status" value="1"/>
</dbReference>
<organism evidence="8 9">
    <name type="scientific">Natronoarchaeum mannanilyticum</name>
    <dbReference type="NCBI Taxonomy" id="926360"/>
    <lineage>
        <taxon>Archaea</taxon>
        <taxon>Methanobacteriati</taxon>
        <taxon>Methanobacteriota</taxon>
        <taxon>Stenosarchaea group</taxon>
        <taxon>Halobacteria</taxon>
        <taxon>Halobacteriales</taxon>
        <taxon>Natronoarchaeaceae</taxon>
    </lineage>
</organism>
<accession>A0AAV3TDV4</accession>
<name>A0AAV3TDV4_9EURY</name>
<keyword evidence="2 6" id="KW-0863">Zinc-finger</keyword>
<dbReference type="HAMAP" id="MF_00371">
    <property type="entry name" value="Ribosomal_eS27"/>
    <property type="match status" value="1"/>
</dbReference>
<evidence type="ECO:0000256" key="3">
    <source>
        <dbReference type="ARBA" id="ARBA00022833"/>
    </source>
</evidence>
<protein>
    <recommendedName>
        <fullName evidence="6">Small ribosomal subunit protein eS27</fullName>
    </recommendedName>
</protein>
<dbReference type="SUPFAM" id="SSF57829">
    <property type="entry name" value="Zn-binding ribosomal proteins"/>
    <property type="match status" value="1"/>
</dbReference>
<keyword evidence="5 6" id="KW-0687">Ribonucleoprotein</keyword>
<evidence type="ECO:0000256" key="6">
    <source>
        <dbReference type="HAMAP-Rule" id="MF_00371"/>
    </source>
</evidence>
<evidence type="ECO:0000256" key="7">
    <source>
        <dbReference type="RuleBase" id="RU000671"/>
    </source>
</evidence>
<evidence type="ECO:0000256" key="2">
    <source>
        <dbReference type="ARBA" id="ARBA00022771"/>
    </source>
</evidence>
<dbReference type="NCBIfam" id="NF001629">
    <property type="entry name" value="PRK00415.1"/>
    <property type="match status" value="1"/>
</dbReference>
<dbReference type="InterPro" id="IPR000592">
    <property type="entry name" value="Ribosomal_eS27"/>
</dbReference>
<evidence type="ECO:0000313" key="9">
    <source>
        <dbReference type="Proteomes" id="UP001500420"/>
    </source>
</evidence>
<comment type="similarity">
    <text evidence="1 6 7">Belongs to the eukaryotic ribosomal protein eS27 family.</text>
</comment>
<dbReference type="AlphaFoldDB" id="A0AAV3TDV4"/>
<dbReference type="Pfam" id="PF01667">
    <property type="entry name" value="Ribosomal_S27e"/>
    <property type="match status" value="1"/>
</dbReference>
<proteinExistence type="inferred from homology"/>
<dbReference type="GO" id="GO:1990904">
    <property type="term" value="C:ribonucleoprotein complex"/>
    <property type="evidence" value="ECO:0007669"/>
    <property type="project" value="UniProtKB-KW"/>
</dbReference>